<evidence type="ECO:0000313" key="3">
    <source>
        <dbReference type="EMBL" id="APG77041.1"/>
    </source>
</evidence>
<dbReference type="EMBL" id="KX883489">
    <property type="protein sequence ID" value="APG77041.1"/>
    <property type="molecule type" value="Genomic_RNA"/>
</dbReference>
<protein>
    <submittedName>
        <fullName evidence="3">Uncharacterized protein</fullName>
    </submittedName>
</protein>
<name>A0A1L3KI11_9VIRU</name>
<proteinExistence type="inferred from homology"/>
<keyword evidence="1" id="KW-1160">Virus entry into host cell</keyword>
<evidence type="ECO:0000256" key="2">
    <source>
        <dbReference type="ARBA" id="ARBA00035110"/>
    </source>
</evidence>
<comment type="similarity">
    <text evidence="2">Belongs to the Leviviricetes maturation protein family.</text>
</comment>
<dbReference type="Pfam" id="PF03863">
    <property type="entry name" value="Phage_mat-A"/>
    <property type="match status" value="1"/>
</dbReference>
<accession>A0A1L3KI11</accession>
<dbReference type="GO" id="GO:0039666">
    <property type="term" value="P:virion attachment to host cell pilus"/>
    <property type="evidence" value="ECO:0007669"/>
    <property type="project" value="UniProtKB-KW"/>
</dbReference>
<keyword evidence="1" id="KW-1161">Viral attachment to host cell</keyword>
<keyword evidence="1" id="KW-0946">Virion</keyword>
<organism evidence="3">
    <name type="scientific">Beihai levi-like virus 4</name>
    <dbReference type="NCBI Taxonomy" id="1922422"/>
    <lineage>
        <taxon>Viruses</taxon>
        <taxon>Riboviria</taxon>
    </lineage>
</organism>
<evidence type="ECO:0000256" key="1">
    <source>
        <dbReference type="ARBA" id="ARBA00023104"/>
    </source>
</evidence>
<reference evidence="3" key="1">
    <citation type="journal article" date="2016" name="Nature">
        <title>Redefining the invertebrate RNA virosphere.</title>
        <authorList>
            <person name="Shi M."/>
            <person name="Lin X.D."/>
            <person name="Tian J.H."/>
            <person name="Chen L.J."/>
            <person name="Chen X."/>
            <person name="Li C.X."/>
            <person name="Qin X.C."/>
            <person name="Li J."/>
            <person name="Cao J.P."/>
            <person name="Eden J.S."/>
            <person name="Buchmann J."/>
            <person name="Wang W."/>
            <person name="Xu J."/>
            <person name="Holmes E.C."/>
            <person name="Zhang Y.Z."/>
        </authorList>
    </citation>
    <scope>NUCLEOTIDE SEQUENCE</scope>
    <source>
        <strain evidence="3">BHTSS17991</strain>
    </source>
</reference>
<dbReference type="InterPro" id="IPR005563">
    <property type="entry name" value="A_protein"/>
</dbReference>
<sequence length="366" mass="40937">MTERTRYRSWTTPYSAVRNGTPQSRETVTAFGTCTDVVGNYPNANPLDIHREWLDGCTIDWYVSEKNFAYGPAYSWRNALGSIPDGDFVSDNSAAVKLHAAGPISPQFNLPVSIFELRDIPRMLRHAGDLLHKLKRPSGLNPVQEAAAANLAYEFGWAPLISDLKTCFKFAEMTDKRRKRLSGLDQGKHISTRVNLHASSRDDEFQAYLHTIGPLVRASVHRHIAYEQWATCKWRVKDPGSIGTIVDEYGQMSDAIGLSTRNIPLAVWKVLKWSWIIDWFVNISDLLKATQNSAVLAPYNACVMRRTTVKSNVIGNNLMSGGVAHGKTMLRHPIGLSTYPPLQLPIIDNFRAGILASLTVTRMGRR</sequence>
<keyword evidence="1" id="KW-0945">Host-virus interaction</keyword>
<keyword evidence="1" id="KW-1175">Viral attachment to host cell pilus</keyword>